<gene>
    <name evidence="1" type="ORF">BZG74_11960</name>
</gene>
<accession>A0ABX3KCV7</accession>
<dbReference type="SUPFAM" id="SSF55729">
    <property type="entry name" value="Acyl-CoA N-acyltransferases (Nat)"/>
    <property type="match status" value="1"/>
</dbReference>
<evidence type="ECO:0008006" key="3">
    <source>
        <dbReference type="Google" id="ProtNLM"/>
    </source>
</evidence>
<sequence>MNLEEVYPVDSLESKFDKPVLIDYYGMDDIEEISELEPGCLFELGASAWMHYIEAGAKVNPQKLSKYFDERDPLIFRRVEKIMKRKVVQDIVLIRAHVDDDSLERDICGQLLLSRTYPNNLHISDVEFSNPYEPVDESNQEYSFHEYRSLGLFSELLENIISLGKSNNIKKITLSAASNDQISYFEQHGFKVEDTDFAKQAIELDSGIPMERKCI</sequence>
<proteinExistence type="predicted"/>
<organism evidence="1 2">
    <name type="scientific">Salinivibrio sharmensis</name>
    <dbReference type="NCBI Taxonomy" id="390883"/>
    <lineage>
        <taxon>Bacteria</taxon>
        <taxon>Pseudomonadati</taxon>
        <taxon>Pseudomonadota</taxon>
        <taxon>Gammaproteobacteria</taxon>
        <taxon>Vibrionales</taxon>
        <taxon>Vibrionaceae</taxon>
        <taxon>Salinivibrio</taxon>
    </lineage>
</organism>
<protein>
    <recommendedName>
        <fullName evidence="3">N-acetyltransferase domain-containing protein</fullName>
    </recommendedName>
</protein>
<comment type="caution">
    <text evidence="1">The sequence shown here is derived from an EMBL/GenBank/DDBJ whole genome shotgun (WGS) entry which is preliminary data.</text>
</comment>
<evidence type="ECO:0000313" key="1">
    <source>
        <dbReference type="EMBL" id="OOE86795.1"/>
    </source>
</evidence>
<reference evidence="2" key="1">
    <citation type="submission" date="2017-01" db="EMBL/GenBank/DDBJ databases">
        <title>Draft genome of the species Salinivibrio sharmensis.</title>
        <authorList>
            <person name="Lopez-Hermoso C."/>
            <person name="De La Haba R."/>
            <person name="Sanchez-Porro C."/>
            <person name="Ventosa A."/>
        </authorList>
    </citation>
    <scope>NUCLEOTIDE SEQUENCE [LARGE SCALE GENOMIC DNA]</scope>
    <source>
        <strain evidence="2">CBH463</strain>
    </source>
</reference>
<dbReference type="RefSeq" id="WP_077772804.1">
    <property type="nucleotide sequence ID" value="NZ_MUFC01000013.1"/>
</dbReference>
<keyword evidence="2" id="KW-1185">Reference proteome</keyword>
<dbReference type="InterPro" id="IPR016181">
    <property type="entry name" value="Acyl_CoA_acyltransferase"/>
</dbReference>
<dbReference type="EMBL" id="MUFC01000013">
    <property type="protein sequence ID" value="OOE86795.1"/>
    <property type="molecule type" value="Genomic_DNA"/>
</dbReference>
<dbReference type="Gene3D" id="3.40.630.30">
    <property type="match status" value="1"/>
</dbReference>
<name>A0ABX3KCV7_9GAMM</name>
<evidence type="ECO:0000313" key="2">
    <source>
        <dbReference type="Proteomes" id="UP000188627"/>
    </source>
</evidence>
<dbReference type="Proteomes" id="UP000188627">
    <property type="component" value="Unassembled WGS sequence"/>
</dbReference>